<gene>
    <name evidence="6" type="ORF">NP493_948g00065</name>
</gene>
<evidence type="ECO:0000259" key="5">
    <source>
        <dbReference type="PROSITE" id="PS50056"/>
    </source>
</evidence>
<dbReference type="EMBL" id="JAODUO010000947">
    <property type="protein sequence ID" value="KAK2172597.1"/>
    <property type="molecule type" value="Genomic_DNA"/>
</dbReference>
<accession>A0AAD9NJH1</accession>
<dbReference type="PANTHER" id="PTHR46377:SF1">
    <property type="entry name" value="DUAL SPECIFICITY PROTEIN PHOSPHATASE 19"/>
    <property type="match status" value="1"/>
</dbReference>
<feature type="compositionally biased region" description="Basic and acidic residues" evidence="3">
    <location>
        <begin position="196"/>
        <end position="225"/>
    </location>
</feature>
<feature type="region of interest" description="Disordered" evidence="3">
    <location>
        <begin position="196"/>
        <end position="250"/>
    </location>
</feature>
<dbReference type="Gene3D" id="3.90.190.10">
    <property type="entry name" value="Protein tyrosine phosphatase superfamily"/>
    <property type="match status" value="1"/>
</dbReference>
<dbReference type="GO" id="GO:0005737">
    <property type="term" value="C:cytoplasm"/>
    <property type="evidence" value="ECO:0007669"/>
    <property type="project" value="TreeGrafter"/>
</dbReference>
<reference evidence="6" key="1">
    <citation type="journal article" date="2023" name="Mol. Biol. Evol.">
        <title>Third-Generation Sequencing Reveals the Adaptive Role of the Epigenome in Three Deep-Sea Polychaetes.</title>
        <authorList>
            <person name="Perez M."/>
            <person name="Aroh O."/>
            <person name="Sun Y."/>
            <person name="Lan Y."/>
            <person name="Juniper S.K."/>
            <person name="Young C.R."/>
            <person name="Angers B."/>
            <person name="Qian P.Y."/>
        </authorList>
    </citation>
    <scope>NUCLEOTIDE SEQUENCE</scope>
    <source>
        <strain evidence="6">R07B-5</strain>
    </source>
</reference>
<keyword evidence="2" id="KW-0904">Protein phosphatase</keyword>
<feature type="domain" description="Tyrosine specific protein phosphatases" evidence="5">
    <location>
        <begin position="123"/>
        <end position="183"/>
    </location>
</feature>
<evidence type="ECO:0000256" key="2">
    <source>
        <dbReference type="ARBA" id="ARBA00022912"/>
    </source>
</evidence>
<feature type="region of interest" description="Disordered" evidence="3">
    <location>
        <begin position="24"/>
        <end position="44"/>
    </location>
</feature>
<evidence type="ECO:0000256" key="1">
    <source>
        <dbReference type="ARBA" id="ARBA00022801"/>
    </source>
</evidence>
<protein>
    <submittedName>
        <fullName evidence="6">Uncharacterized protein</fullName>
    </submittedName>
</protein>
<dbReference type="Pfam" id="PF00782">
    <property type="entry name" value="DSPc"/>
    <property type="match status" value="1"/>
</dbReference>
<feature type="domain" description="Tyrosine-protein phosphatase" evidence="4">
    <location>
        <begin position="61"/>
        <end position="202"/>
    </location>
</feature>
<dbReference type="GO" id="GO:0008579">
    <property type="term" value="F:JUN kinase phosphatase activity"/>
    <property type="evidence" value="ECO:0007669"/>
    <property type="project" value="TreeGrafter"/>
</dbReference>
<keyword evidence="1" id="KW-0378">Hydrolase</keyword>
<evidence type="ECO:0000259" key="4">
    <source>
        <dbReference type="PROSITE" id="PS50054"/>
    </source>
</evidence>
<sequence length="250" mass="28520">MCFVTAKLERLPIMSFLKNFRRRRSSTSSQDSDKSLTESQSSPKRTVCVNKMEVRQSNNKHVAIVLPGLLLGSREFARDLSLLRRYHVTHVLNTTTELEDVFPTLLSYRRVPLADLPTAPLRDHLAAAVCFIDAARSGGGHVLVHCYYGHSRSAAVVIAYLIESERLRYDDALAYLQLLRPDVRPNAGFEKQLREYERERASRRQARHETRGRTRRPKSAEHRTPETSQEPANFDRIAKPSSTVQTTCDT</sequence>
<dbReference type="CDD" id="cd14498">
    <property type="entry name" value="DSP"/>
    <property type="match status" value="1"/>
</dbReference>
<dbReference type="SUPFAM" id="SSF52799">
    <property type="entry name" value="(Phosphotyrosine protein) phosphatases II"/>
    <property type="match status" value="1"/>
</dbReference>
<dbReference type="PROSITE" id="PS50054">
    <property type="entry name" value="TYR_PHOSPHATASE_DUAL"/>
    <property type="match status" value="1"/>
</dbReference>
<dbReference type="InterPro" id="IPR000340">
    <property type="entry name" value="Dual-sp_phosphatase_cat-dom"/>
</dbReference>
<comment type="caution">
    <text evidence="6">The sequence shown here is derived from an EMBL/GenBank/DDBJ whole genome shotgun (WGS) entry which is preliminary data.</text>
</comment>
<dbReference type="PANTHER" id="PTHR46377">
    <property type="entry name" value="DUAL SPECIFICITY PROTEIN PHOSPHATASE 19"/>
    <property type="match status" value="1"/>
</dbReference>
<dbReference type="InterPro" id="IPR029021">
    <property type="entry name" value="Prot-tyrosine_phosphatase-like"/>
</dbReference>
<dbReference type="Proteomes" id="UP001209878">
    <property type="component" value="Unassembled WGS sequence"/>
</dbReference>
<dbReference type="InterPro" id="IPR000387">
    <property type="entry name" value="Tyr_Pase_dom"/>
</dbReference>
<proteinExistence type="predicted"/>
<dbReference type="PROSITE" id="PS50056">
    <property type="entry name" value="TYR_PHOSPHATASE_2"/>
    <property type="match status" value="1"/>
</dbReference>
<dbReference type="AlphaFoldDB" id="A0AAD9NJH1"/>
<dbReference type="PROSITE" id="PS00383">
    <property type="entry name" value="TYR_PHOSPHATASE_1"/>
    <property type="match status" value="1"/>
</dbReference>
<dbReference type="SMART" id="SM00195">
    <property type="entry name" value="DSPc"/>
    <property type="match status" value="1"/>
</dbReference>
<evidence type="ECO:0000313" key="7">
    <source>
        <dbReference type="Proteomes" id="UP001209878"/>
    </source>
</evidence>
<dbReference type="InterPro" id="IPR016130">
    <property type="entry name" value="Tyr_Pase_AS"/>
</dbReference>
<evidence type="ECO:0000313" key="6">
    <source>
        <dbReference type="EMBL" id="KAK2172597.1"/>
    </source>
</evidence>
<organism evidence="6 7">
    <name type="scientific">Ridgeia piscesae</name>
    <name type="common">Tubeworm</name>
    <dbReference type="NCBI Taxonomy" id="27915"/>
    <lineage>
        <taxon>Eukaryota</taxon>
        <taxon>Metazoa</taxon>
        <taxon>Spiralia</taxon>
        <taxon>Lophotrochozoa</taxon>
        <taxon>Annelida</taxon>
        <taxon>Polychaeta</taxon>
        <taxon>Sedentaria</taxon>
        <taxon>Canalipalpata</taxon>
        <taxon>Sabellida</taxon>
        <taxon>Siboglinidae</taxon>
        <taxon>Ridgeia</taxon>
    </lineage>
</organism>
<evidence type="ECO:0000256" key="3">
    <source>
        <dbReference type="SAM" id="MobiDB-lite"/>
    </source>
</evidence>
<name>A0AAD9NJH1_RIDPI</name>
<feature type="compositionally biased region" description="Polar residues" evidence="3">
    <location>
        <begin position="240"/>
        <end position="250"/>
    </location>
</feature>
<keyword evidence="7" id="KW-1185">Reference proteome</keyword>
<dbReference type="InterPro" id="IPR020422">
    <property type="entry name" value="TYR_PHOSPHATASE_DUAL_dom"/>
</dbReference>